<dbReference type="GO" id="GO:0055088">
    <property type="term" value="P:lipid homeostasis"/>
    <property type="evidence" value="ECO:0007669"/>
    <property type="project" value="TreeGrafter"/>
</dbReference>
<dbReference type="AlphaFoldDB" id="A0A319CS07"/>
<evidence type="ECO:0000256" key="1">
    <source>
        <dbReference type="SAM" id="MobiDB-lite"/>
    </source>
</evidence>
<gene>
    <name evidence="2" type="ORF">BO71DRAFT_436066</name>
</gene>
<dbReference type="PANTHER" id="PTHR10909:SF382">
    <property type="entry name" value="ACYL-COENZYME A OXIDASE"/>
    <property type="match status" value="1"/>
</dbReference>
<dbReference type="EMBL" id="KZ826125">
    <property type="protein sequence ID" value="PYH88115.1"/>
    <property type="molecule type" value="Genomic_DNA"/>
</dbReference>
<dbReference type="InterPro" id="IPR046373">
    <property type="entry name" value="Acyl-CoA_Oxase/DH_mid-dom_sf"/>
</dbReference>
<keyword evidence="3" id="KW-1185">Reference proteome</keyword>
<name>A0A319CS07_9EURO</name>
<dbReference type="GO" id="GO:0005777">
    <property type="term" value="C:peroxisome"/>
    <property type="evidence" value="ECO:0007669"/>
    <property type="project" value="InterPro"/>
</dbReference>
<dbReference type="PANTHER" id="PTHR10909">
    <property type="entry name" value="ELECTRON TRANSPORT OXIDOREDUCTASE"/>
    <property type="match status" value="1"/>
</dbReference>
<dbReference type="OrthoDB" id="538336at2759"/>
<proteinExistence type="predicted"/>
<feature type="region of interest" description="Disordered" evidence="1">
    <location>
        <begin position="1"/>
        <end position="22"/>
    </location>
</feature>
<accession>A0A319CS07</accession>
<dbReference type="Proteomes" id="UP000247810">
    <property type="component" value="Unassembled WGS sequence"/>
</dbReference>
<dbReference type="InterPro" id="IPR009100">
    <property type="entry name" value="AcylCoA_DH/oxidase_NM_dom_sf"/>
</dbReference>
<dbReference type="GO" id="GO:0033540">
    <property type="term" value="P:fatty acid beta-oxidation using acyl-CoA oxidase"/>
    <property type="evidence" value="ECO:0007669"/>
    <property type="project" value="TreeGrafter"/>
</dbReference>
<organism evidence="2 3">
    <name type="scientific">Aspergillus ellipticus CBS 707.79</name>
    <dbReference type="NCBI Taxonomy" id="1448320"/>
    <lineage>
        <taxon>Eukaryota</taxon>
        <taxon>Fungi</taxon>
        <taxon>Dikarya</taxon>
        <taxon>Ascomycota</taxon>
        <taxon>Pezizomycotina</taxon>
        <taxon>Eurotiomycetes</taxon>
        <taxon>Eurotiomycetidae</taxon>
        <taxon>Eurotiales</taxon>
        <taxon>Aspergillaceae</taxon>
        <taxon>Aspergillus</taxon>
        <taxon>Aspergillus subgen. Circumdati</taxon>
    </lineage>
</organism>
<dbReference type="VEuPathDB" id="FungiDB:BO71DRAFT_436066"/>
<dbReference type="GO" id="GO:0071949">
    <property type="term" value="F:FAD binding"/>
    <property type="evidence" value="ECO:0007669"/>
    <property type="project" value="InterPro"/>
</dbReference>
<dbReference type="SUPFAM" id="SSF56645">
    <property type="entry name" value="Acyl-CoA dehydrogenase NM domain-like"/>
    <property type="match status" value="1"/>
</dbReference>
<dbReference type="InterPro" id="IPR012258">
    <property type="entry name" value="Acyl-CoA_oxidase"/>
</dbReference>
<evidence type="ECO:0000313" key="3">
    <source>
        <dbReference type="Proteomes" id="UP000247810"/>
    </source>
</evidence>
<dbReference type="Gene3D" id="2.40.110.10">
    <property type="entry name" value="Butyryl-CoA Dehydrogenase, subunit A, domain 2"/>
    <property type="match status" value="1"/>
</dbReference>
<dbReference type="STRING" id="1448320.A0A319CS07"/>
<sequence length="210" mass="22891">MKSALPDPASLASLPGSQPINGASRPEALDQSYYRAMATAKQHQITITDVLILSPKFWDLHMDPLVPADMAAFPLITIQYNLPLMEKILKFKVSAQYLLTEFDHELDAKNLETTATLQLDGSFVLPTPHPGAAKFMPPSMPVVNLPRIALVMAKLIVDDEDRGIRPFIVSLNDGQTMCKGVTSVPLPAMNGGHVLDLSGVSPCRSHAREH</sequence>
<dbReference type="GO" id="GO:0005504">
    <property type="term" value="F:fatty acid binding"/>
    <property type="evidence" value="ECO:0007669"/>
    <property type="project" value="TreeGrafter"/>
</dbReference>
<evidence type="ECO:0000313" key="2">
    <source>
        <dbReference type="EMBL" id="PYH88115.1"/>
    </source>
</evidence>
<dbReference type="GO" id="GO:0003997">
    <property type="term" value="F:acyl-CoA oxidase activity"/>
    <property type="evidence" value="ECO:0007669"/>
    <property type="project" value="InterPro"/>
</dbReference>
<protein>
    <submittedName>
        <fullName evidence="2">Uncharacterized protein</fullName>
    </submittedName>
</protein>
<reference evidence="2 3" key="1">
    <citation type="submission" date="2018-02" db="EMBL/GenBank/DDBJ databases">
        <title>The genomes of Aspergillus section Nigri reveals drivers in fungal speciation.</title>
        <authorList>
            <consortium name="DOE Joint Genome Institute"/>
            <person name="Vesth T.C."/>
            <person name="Nybo J."/>
            <person name="Theobald S."/>
            <person name="Brandl J."/>
            <person name="Frisvad J.C."/>
            <person name="Nielsen K.F."/>
            <person name="Lyhne E.K."/>
            <person name="Kogle M.E."/>
            <person name="Kuo A."/>
            <person name="Riley R."/>
            <person name="Clum A."/>
            <person name="Nolan M."/>
            <person name="Lipzen A."/>
            <person name="Salamov A."/>
            <person name="Henrissat B."/>
            <person name="Wiebenga A."/>
            <person name="De vries R.P."/>
            <person name="Grigoriev I.V."/>
            <person name="Mortensen U.H."/>
            <person name="Andersen M.R."/>
            <person name="Baker S.E."/>
        </authorList>
    </citation>
    <scope>NUCLEOTIDE SEQUENCE [LARGE SCALE GENOMIC DNA]</scope>
    <source>
        <strain evidence="2 3">CBS 707.79</strain>
    </source>
</reference>